<dbReference type="AlphaFoldDB" id="A0A542ZUZ8"/>
<dbReference type="Proteomes" id="UP000315389">
    <property type="component" value="Unassembled WGS sequence"/>
</dbReference>
<keyword evidence="4" id="KW-1185">Reference proteome</keyword>
<name>A0A542ZUZ8_RARFA</name>
<accession>A0A542ZUZ8</accession>
<organism evidence="3 4">
    <name type="scientific">Rarobacter faecitabidus</name>
    <dbReference type="NCBI Taxonomy" id="13243"/>
    <lineage>
        <taxon>Bacteria</taxon>
        <taxon>Bacillati</taxon>
        <taxon>Actinomycetota</taxon>
        <taxon>Actinomycetes</taxon>
        <taxon>Micrococcales</taxon>
        <taxon>Rarobacteraceae</taxon>
        <taxon>Rarobacter</taxon>
    </lineage>
</organism>
<dbReference type="EMBL" id="VFOS01000001">
    <property type="protein sequence ID" value="TQL64086.1"/>
    <property type="molecule type" value="Genomic_DNA"/>
</dbReference>
<evidence type="ECO:0008006" key="5">
    <source>
        <dbReference type="Google" id="ProtNLM"/>
    </source>
</evidence>
<evidence type="ECO:0000256" key="1">
    <source>
        <dbReference type="SAM" id="Coils"/>
    </source>
</evidence>
<comment type="caution">
    <text evidence="3">The sequence shown here is derived from an EMBL/GenBank/DDBJ whole genome shotgun (WGS) entry which is preliminary data.</text>
</comment>
<reference evidence="3 4" key="1">
    <citation type="submission" date="2019-06" db="EMBL/GenBank/DDBJ databases">
        <title>Sequencing the genomes of 1000 actinobacteria strains.</title>
        <authorList>
            <person name="Klenk H.-P."/>
        </authorList>
    </citation>
    <scope>NUCLEOTIDE SEQUENCE [LARGE SCALE GENOMIC DNA]</scope>
    <source>
        <strain evidence="3 4">DSM 4813</strain>
    </source>
</reference>
<sequence>MSEERDEMTSAFSDLSDHVSDPGAEEFDTGQPGLPILLDALTDLIERSRAMPMSASVLVNKHDALKLIDDIYAALPGQLTHADRVLSDADEALDAAHAQAQRLLAEARDEAEMLVSKHEITRQATERAADIEANAHEVARTLKREANDYCDRRLADFEIDMGRLLSQVQAGRAKLAGLLDEEQ</sequence>
<gene>
    <name evidence="3" type="ORF">FB461_0571</name>
</gene>
<proteinExistence type="predicted"/>
<protein>
    <recommendedName>
        <fullName evidence="5">Cell division septum initiation protein DivIVA</fullName>
    </recommendedName>
</protein>
<feature type="region of interest" description="Disordered" evidence="2">
    <location>
        <begin position="1"/>
        <end position="32"/>
    </location>
</feature>
<evidence type="ECO:0000256" key="2">
    <source>
        <dbReference type="SAM" id="MobiDB-lite"/>
    </source>
</evidence>
<evidence type="ECO:0000313" key="4">
    <source>
        <dbReference type="Proteomes" id="UP000315389"/>
    </source>
</evidence>
<feature type="coiled-coil region" evidence="1">
    <location>
        <begin position="86"/>
        <end position="117"/>
    </location>
</feature>
<evidence type="ECO:0000313" key="3">
    <source>
        <dbReference type="EMBL" id="TQL64086.1"/>
    </source>
</evidence>
<keyword evidence="1" id="KW-0175">Coiled coil</keyword>
<dbReference type="RefSeq" id="WP_246045979.1">
    <property type="nucleotide sequence ID" value="NZ_BAAASV010000003.1"/>
</dbReference>